<proteinExistence type="predicted"/>
<feature type="region of interest" description="Disordered" evidence="1">
    <location>
        <begin position="1360"/>
        <end position="1393"/>
    </location>
</feature>
<dbReference type="NCBIfam" id="NF041492">
    <property type="entry name" value="MobF"/>
    <property type="match status" value="1"/>
</dbReference>
<evidence type="ECO:0000313" key="3">
    <source>
        <dbReference type="EMBL" id="MFC5641435.1"/>
    </source>
</evidence>
<evidence type="ECO:0000259" key="2">
    <source>
        <dbReference type="SMART" id="SM00382"/>
    </source>
</evidence>
<dbReference type="InterPro" id="IPR027417">
    <property type="entry name" value="P-loop_NTPase"/>
</dbReference>
<dbReference type="CDD" id="cd17933">
    <property type="entry name" value="DEXSc_RecD-like"/>
    <property type="match status" value="1"/>
</dbReference>
<dbReference type="SUPFAM" id="SSF52540">
    <property type="entry name" value="P-loop containing nucleoside triphosphate hydrolases"/>
    <property type="match status" value="2"/>
</dbReference>
<evidence type="ECO:0000256" key="1">
    <source>
        <dbReference type="SAM" id="MobiDB-lite"/>
    </source>
</evidence>
<dbReference type="Pfam" id="PF08751">
    <property type="entry name" value="TrwC"/>
    <property type="match status" value="1"/>
</dbReference>
<feature type="region of interest" description="Disordered" evidence="1">
    <location>
        <begin position="1497"/>
        <end position="1541"/>
    </location>
</feature>
<dbReference type="CDD" id="cd18809">
    <property type="entry name" value="SF1_C_RecD"/>
    <property type="match status" value="1"/>
</dbReference>
<sequence>MTAVAGYLYFERQITSGDQPRPSGCELTEYQRDAGLPPGVWVGRAAALLGVRGEVSERQMMALFGEGLHPLADDMTFDLLRAGAGVEQALNAVRLGARYYRLDTSPTDLARRIEALVSAVEKQRGEPVTHIEHRRFRRAEGLKAFRTAYGRGPKNLGELDLFIQRLTAPARQPIMAWHYVAQAPPSIGLLWALGDETVRVVVEQCHDEAVAVTLRWIEEHALATRSGRNGIAQHDVTTGLIGVRFRHFDSRAGDPGLHDHILVANKVQNPQGAWRAIDGRLLLAQTVSASEVYNAEVVHRVCAALGLVAVERTGPDGRRPIMEIAGIGEDLIDTVSSRSHAIRRRLPQLTDVYRAEHGTEPSPATRVKLASRATLETRPEKEVRPLSELRAHWRERAVDAFGPEVVDNLLANARAAARRLESEHEHPAPDRSPGTDNTEPRPGNRARPVDVENLARTVVETVERHRAVFGQRHVRAEAYRQITRTGRGTAAPGDWAEQVTEYALSRLCLDLTPPDVNPPFAPLQRADGTSIYRRRDAQLYTTPALLAAEDAVVAAARTAVSPPCTPAAFEYERFRHAGRLDAGQIAVARAFATSPRQLVAAIGPAGAGKTTALRLVADALAASGRRVVALAPSARSAQILGEELGTPADTIHHWLHRQDLADTSLHTPDRAEVLRRGDTVIVDEAGMAATLHLAAVVARAKQVGAHVRLVGDPAQLAAVESGGVLRLLQSEVGAVHFTTVHRFRTPGEKQASLRLRDGDPAEAFTWYRQHHRLHGGGADDMLDAALAAWQMDLAAGHTAVLAAPTRDLTAALNTRAQSIRLAAGSLRPTEHDVLLGDGHRAHIGDTVVTRRNERRRLCRGGKDFVKNGDTWTVESYTKTGAAIVRHTQHRGRVILPPAYLAHHTELGYAATVHRIQGMTVDSAHAILTSRTTREAAYVAATRGRHTNHLYVVLESGEHLDDALHRIATTTEHAAGARQTIRDQQQHAWGITQLVAEYTDAASRADELRHRNAAHLVLGQAARQLLSDGSRDATTTALIRAEQAGLAPWAALALAHHAHPDASGADLLRHLDRLIETASVAQPAARLTPLQREILQLLARTYRTAARAELRAAHEHLSRLPASVTIDGRTYPAWPHRSHGHLTDQQLAATLEVPWNAADKALHHEQQLRAAMHLDQRTREDEQRRRTASVAGAASWLSPVHHHALLSAAHDRLHAARQACQHAEAAASNLTTDQSLHNHIGDSNLPDWLTCTSALHDPLTPPDWRQHLLQRRSVIDHHLATRGSQLAADPPAWARLLGPVTDPSAAPAARAEWERTAALADAWRALHHLPDRVPAIGNRPTSGADPAAWHHLNSRITQLAHRTHQQSVPAPAAGLPERPHQPLPTSPVRRSLPPHAERLGDEALAAALTDTPAPQKWIEHISTPDSEDTAQQRLYRDLVAACAHWRMRHHIATTDPLGPQPENQHLSEWQHLSNGLNTYQRARIEDRLHQLHADRDANRQCAAEAARPATTPATRRRRPDRVRRRDLYGARRPKPPSGPRPN</sequence>
<feature type="region of interest" description="Disordered" evidence="1">
    <location>
        <begin position="356"/>
        <end position="382"/>
    </location>
</feature>
<accession>A0ABW0V7Y0</accession>
<organism evidence="3 4">
    <name type="scientific">Kitasatospora cinereorecta</name>
    <dbReference type="NCBI Taxonomy" id="285560"/>
    <lineage>
        <taxon>Bacteria</taxon>
        <taxon>Bacillati</taxon>
        <taxon>Actinomycetota</taxon>
        <taxon>Actinomycetes</taxon>
        <taxon>Kitasatosporales</taxon>
        <taxon>Streptomycetaceae</taxon>
        <taxon>Kitasatospora</taxon>
    </lineage>
</organism>
<dbReference type="InterPro" id="IPR003593">
    <property type="entry name" value="AAA+_ATPase"/>
</dbReference>
<dbReference type="Gene3D" id="2.30.30.940">
    <property type="match status" value="1"/>
</dbReference>
<dbReference type="InterPro" id="IPR014862">
    <property type="entry name" value="TrwC"/>
</dbReference>
<feature type="region of interest" description="Disordered" evidence="1">
    <location>
        <begin position="417"/>
        <end position="450"/>
    </location>
</feature>
<feature type="compositionally biased region" description="Basic and acidic residues" evidence="1">
    <location>
        <begin position="418"/>
        <end position="429"/>
    </location>
</feature>
<name>A0ABW0V7Y0_9ACTN</name>
<feature type="domain" description="AAA+ ATPase" evidence="2">
    <location>
        <begin position="595"/>
        <end position="731"/>
    </location>
</feature>
<comment type="caution">
    <text evidence="3">The sequence shown here is derived from an EMBL/GenBank/DDBJ whole genome shotgun (WGS) entry which is preliminary data.</text>
</comment>
<dbReference type="SUPFAM" id="SSF55464">
    <property type="entry name" value="Origin of replication-binding domain, RBD-like"/>
    <property type="match status" value="1"/>
</dbReference>
<dbReference type="SMART" id="SM00382">
    <property type="entry name" value="AAA"/>
    <property type="match status" value="1"/>
</dbReference>
<evidence type="ECO:0000313" key="4">
    <source>
        <dbReference type="Proteomes" id="UP001596066"/>
    </source>
</evidence>
<protein>
    <submittedName>
        <fullName evidence="3">MobF family relaxase</fullName>
    </submittedName>
</protein>
<reference evidence="4" key="1">
    <citation type="journal article" date="2019" name="Int. J. Syst. Evol. Microbiol.">
        <title>The Global Catalogue of Microorganisms (GCM) 10K type strain sequencing project: providing services to taxonomists for standard genome sequencing and annotation.</title>
        <authorList>
            <consortium name="The Broad Institute Genomics Platform"/>
            <consortium name="The Broad Institute Genome Sequencing Center for Infectious Disease"/>
            <person name="Wu L."/>
            <person name="Ma J."/>
        </authorList>
    </citation>
    <scope>NUCLEOTIDE SEQUENCE [LARGE SCALE GENOMIC DNA]</scope>
    <source>
        <strain evidence="4">CGMCC 4.1622</strain>
    </source>
</reference>
<dbReference type="RefSeq" id="WP_346143624.1">
    <property type="nucleotide sequence ID" value="NZ_BAAAUA010000013.1"/>
</dbReference>
<dbReference type="Proteomes" id="UP001596066">
    <property type="component" value="Unassembled WGS sequence"/>
</dbReference>
<dbReference type="Gene3D" id="3.40.50.300">
    <property type="entry name" value="P-loop containing nucleotide triphosphate hydrolases"/>
    <property type="match status" value="2"/>
</dbReference>
<dbReference type="EMBL" id="JBHSOC010000011">
    <property type="protein sequence ID" value="MFC5641435.1"/>
    <property type="molecule type" value="Genomic_DNA"/>
</dbReference>
<keyword evidence="4" id="KW-1185">Reference proteome</keyword>
<feature type="compositionally biased region" description="Low complexity" evidence="1">
    <location>
        <begin position="1498"/>
        <end position="1512"/>
    </location>
</feature>
<dbReference type="Pfam" id="PF13604">
    <property type="entry name" value="AAA_30"/>
    <property type="match status" value="1"/>
</dbReference>
<gene>
    <name evidence="3" type="primary">mobF</name>
    <name evidence="3" type="ORF">ACFPZF_08675</name>
</gene>